<proteinExistence type="predicted"/>
<gene>
    <name evidence="2" type="ORF">BDY21DRAFT_344303</name>
</gene>
<feature type="compositionally biased region" description="Low complexity" evidence="1">
    <location>
        <begin position="340"/>
        <end position="349"/>
    </location>
</feature>
<dbReference type="OrthoDB" id="5426191at2759"/>
<feature type="compositionally biased region" description="Pro residues" evidence="1">
    <location>
        <begin position="129"/>
        <end position="142"/>
    </location>
</feature>
<evidence type="ECO:0000256" key="1">
    <source>
        <dbReference type="SAM" id="MobiDB-lite"/>
    </source>
</evidence>
<name>A0A6A6P0T0_9PEZI</name>
<dbReference type="Proteomes" id="UP000799766">
    <property type="component" value="Unassembled WGS sequence"/>
</dbReference>
<keyword evidence="3" id="KW-1185">Reference proteome</keyword>
<evidence type="ECO:0000313" key="2">
    <source>
        <dbReference type="EMBL" id="KAF2457600.1"/>
    </source>
</evidence>
<evidence type="ECO:0000313" key="3">
    <source>
        <dbReference type="Proteomes" id="UP000799766"/>
    </source>
</evidence>
<feature type="compositionally biased region" description="Polar residues" evidence="1">
    <location>
        <begin position="474"/>
        <end position="493"/>
    </location>
</feature>
<sequence>MASAVQARSLSSLISLASSPPQYPRNPALPALDRVVLYITRVPGSRDVFLTPIKPREKIVTAEDVCSSLYYVHVDDSNDGSDPPDGVLMSESNNRASHAGPREYTRAAGRKPLPQLPLEPQLSAEEHPPLSPRNLMPPPPLPNRLADSTVAGSNRATVSRKPVGSNHRHRKGFSVDIPFRPKQENMKENVKHSIDTGIVPPHVCHTGRFSEELDEDSLRGNFSELNSSIDQRSPQRSTPANIANLVHNTGSGVTLILIRRDPSSGAQWNVAKMRDYSTFAASTHRPQITATHKTKSDCAPVDIDITNPGYSKFRSTDANVHGQNPGENVPFQRCLEMESSRPPSTASSHSRLKSDSSISYNPALSASDLGQSNDSRPQLLTVGSSGSLFTGRNNSLAGQGAPAIERSAKPKGYAFNSPWGGKCEFATGSTGSTLKCKHTPPVVGASIFPTSAVVSELRFNLPHVSRSKKKLGTDSATRSRANSYSAQAPSIQRQGPDFDDLEKLDLTLGQESAGGGFGGKHAKLGKLVLEDEGLKMMDLLVAANMSLWWRAYERTS</sequence>
<accession>A0A6A6P0T0</accession>
<reference evidence="2" key="1">
    <citation type="journal article" date="2020" name="Stud. Mycol.">
        <title>101 Dothideomycetes genomes: a test case for predicting lifestyles and emergence of pathogens.</title>
        <authorList>
            <person name="Haridas S."/>
            <person name="Albert R."/>
            <person name="Binder M."/>
            <person name="Bloem J."/>
            <person name="Labutti K."/>
            <person name="Salamov A."/>
            <person name="Andreopoulos B."/>
            <person name="Baker S."/>
            <person name="Barry K."/>
            <person name="Bills G."/>
            <person name="Bluhm B."/>
            <person name="Cannon C."/>
            <person name="Castanera R."/>
            <person name="Culley D."/>
            <person name="Daum C."/>
            <person name="Ezra D."/>
            <person name="Gonzalez J."/>
            <person name="Henrissat B."/>
            <person name="Kuo A."/>
            <person name="Liang C."/>
            <person name="Lipzen A."/>
            <person name="Lutzoni F."/>
            <person name="Magnuson J."/>
            <person name="Mondo S."/>
            <person name="Nolan M."/>
            <person name="Ohm R."/>
            <person name="Pangilinan J."/>
            <person name="Park H.-J."/>
            <person name="Ramirez L."/>
            <person name="Alfaro M."/>
            <person name="Sun H."/>
            <person name="Tritt A."/>
            <person name="Yoshinaga Y."/>
            <person name="Zwiers L.-H."/>
            <person name="Turgeon B."/>
            <person name="Goodwin S."/>
            <person name="Spatafora J."/>
            <person name="Crous P."/>
            <person name="Grigoriev I."/>
        </authorList>
    </citation>
    <scope>NUCLEOTIDE SEQUENCE</scope>
    <source>
        <strain evidence="2">ATCC 16933</strain>
    </source>
</reference>
<protein>
    <submittedName>
        <fullName evidence="2">Uncharacterized protein</fullName>
    </submittedName>
</protein>
<feature type="compositionally biased region" description="Low complexity" evidence="1">
    <location>
        <begin position="112"/>
        <end position="122"/>
    </location>
</feature>
<feature type="region of interest" description="Disordered" evidence="1">
    <location>
        <begin position="337"/>
        <end position="403"/>
    </location>
</feature>
<feature type="region of interest" description="Disordered" evidence="1">
    <location>
        <begin position="76"/>
        <end position="174"/>
    </location>
</feature>
<feature type="region of interest" description="Disordered" evidence="1">
    <location>
        <begin position="468"/>
        <end position="496"/>
    </location>
</feature>
<dbReference type="EMBL" id="MU001680">
    <property type="protein sequence ID" value="KAF2457600.1"/>
    <property type="molecule type" value="Genomic_DNA"/>
</dbReference>
<feature type="compositionally biased region" description="Polar residues" evidence="1">
    <location>
        <begin position="355"/>
        <end position="397"/>
    </location>
</feature>
<organism evidence="2 3">
    <name type="scientific">Lineolata rhizophorae</name>
    <dbReference type="NCBI Taxonomy" id="578093"/>
    <lineage>
        <taxon>Eukaryota</taxon>
        <taxon>Fungi</taxon>
        <taxon>Dikarya</taxon>
        <taxon>Ascomycota</taxon>
        <taxon>Pezizomycotina</taxon>
        <taxon>Dothideomycetes</taxon>
        <taxon>Dothideomycetes incertae sedis</taxon>
        <taxon>Lineolatales</taxon>
        <taxon>Lineolataceae</taxon>
        <taxon>Lineolata</taxon>
    </lineage>
</organism>
<dbReference type="AlphaFoldDB" id="A0A6A6P0T0"/>